<protein>
    <submittedName>
        <fullName evidence="1">NAD(P)/FAD-dependent oxidoreductase</fullName>
    </submittedName>
</protein>
<dbReference type="EMBL" id="JAWSTH010000018">
    <property type="protein sequence ID" value="MDW5594549.1"/>
    <property type="molecule type" value="Genomic_DNA"/>
</dbReference>
<gene>
    <name evidence="1" type="ORF">R7226_09390</name>
</gene>
<dbReference type="PANTHER" id="PTHR10668:SF103">
    <property type="entry name" value="PYRIDINE NUCLEOTIDE-DISULFIDE OXIDOREDUCTASE DOMAIN-CONTAINING PROTEIN 2"/>
    <property type="match status" value="1"/>
</dbReference>
<sequence>MSTDVIVIGGGHNGLVCACYLARAGLGVTVLEQSDTVGGCIDTRDLPDGRGRLEQGAYEHGGIRGSGVAADLELEARYGLRFHLRDEVTLGPADDGARFAFWDSLDRTVDGLAMVAGREEADAYRRFAAWATAGMRLVGSLDSGPPPSLGQLAALAQASLGAEAAPFMQTLLGSASNVLRSTFTDERLMAPLAHWAAHSQQSPLDPGTGGGGLALAAFHGAPAARPVGGSRATVEALVRCLEDAGGRVVLNAGATSVEVAGGRAVAVVAGGERYAAARGIVSAVDARRLFGDGRPGGAAGLVAPEHVPARLAGELRRIHSGRRNVSELKVDAVIDAVPAVEPAGFERAFMLSANTMTDIEQSFARVQLGELAERPPVMIAFPSVLESGWAPAGKGVAWVSTFVPWRPASGAWDEAALERAADHAWAVAERALGASIGVVERRITGPAAWVARHGNANANPNHIEMSIDQLLGFRPTPSLSGYKTPIEGLFLTGAGTHPGGGITGVPGRNAARVALGALGVEPRGARLARRARERGALLRDAFKATRALRRAS</sequence>
<accession>A0ABU4HMN8</accession>
<evidence type="ECO:0000313" key="2">
    <source>
        <dbReference type="Proteomes" id="UP001284601"/>
    </source>
</evidence>
<dbReference type="SUPFAM" id="SSF51905">
    <property type="entry name" value="FAD/NAD(P)-binding domain"/>
    <property type="match status" value="1"/>
</dbReference>
<dbReference type="PANTHER" id="PTHR10668">
    <property type="entry name" value="PHYTOENE DEHYDROGENASE"/>
    <property type="match status" value="1"/>
</dbReference>
<reference evidence="2" key="1">
    <citation type="submission" date="2023-07" db="EMBL/GenBank/DDBJ databases">
        <title>Conexibacter stalactiti sp. nov., isolated from stalactites in a lava cave and emended description of the genus Conexibacter.</title>
        <authorList>
            <person name="Lee S.D."/>
        </authorList>
    </citation>
    <scope>NUCLEOTIDE SEQUENCE [LARGE SCALE GENOMIC DNA]</scope>
    <source>
        <strain evidence="2">KCTC 39840</strain>
    </source>
</reference>
<evidence type="ECO:0000313" key="1">
    <source>
        <dbReference type="EMBL" id="MDW5594549.1"/>
    </source>
</evidence>
<dbReference type="Pfam" id="PF13450">
    <property type="entry name" value="NAD_binding_8"/>
    <property type="match status" value="1"/>
</dbReference>
<dbReference type="Proteomes" id="UP001284601">
    <property type="component" value="Unassembled WGS sequence"/>
</dbReference>
<name>A0ABU4HMN8_9ACTN</name>
<reference evidence="1 2" key="2">
    <citation type="submission" date="2023-10" db="EMBL/GenBank/DDBJ databases">
        <authorList>
            <person name="Han X.F."/>
        </authorList>
    </citation>
    <scope>NUCLEOTIDE SEQUENCE [LARGE SCALE GENOMIC DNA]</scope>
    <source>
        <strain evidence="1 2">KCTC 39840</strain>
    </source>
</reference>
<comment type="caution">
    <text evidence="1">The sequence shown here is derived from an EMBL/GenBank/DDBJ whole genome shotgun (WGS) entry which is preliminary data.</text>
</comment>
<dbReference type="Gene3D" id="3.50.50.60">
    <property type="entry name" value="FAD/NAD(P)-binding domain"/>
    <property type="match status" value="2"/>
</dbReference>
<dbReference type="InterPro" id="IPR036188">
    <property type="entry name" value="FAD/NAD-bd_sf"/>
</dbReference>
<dbReference type="RefSeq" id="WP_318596818.1">
    <property type="nucleotide sequence ID" value="NZ_JAWSTH010000018.1"/>
</dbReference>
<keyword evidence="2" id="KW-1185">Reference proteome</keyword>
<proteinExistence type="predicted"/>
<organism evidence="1 2">
    <name type="scientific">Conexibacter stalactiti</name>
    <dbReference type="NCBI Taxonomy" id="1940611"/>
    <lineage>
        <taxon>Bacteria</taxon>
        <taxon>Bacillati</taxon>
        <taxon>Actinomycetota</taxon>
        <taxon>Thermoleophilia</taxon>
        <taxon>Solirubrobacterales</taxon>
        <taxon>Conexibacteraceae</taxon>
        <taxon>Conexibacter</taxon>
    </lineage>
</organism>